<keyword evidence="4" id="KW-1185">Reference proteome</keyword>
<evidence type="ECO:0000256" key="1">
    <source>
        <dbReference type="SAM" id="MobiDB-lite"/>
    </source>
</evidence>
<sequence length="289" mass="31827">MSDSTTFKSAETSQPQGLTSSHVERLSETTREDTPVSSPSAKLDAHWQRCYGFGKHFFTYVLAEPLYHAALPTATGPQLDAELQNSMTNFHYVDCLQKASAIAESADLSPPPPTRLGGHFAQLMEVIGLIALHDSAEAKRELVGAIRSSSSRGTGKERQFEGFPPSPPESVGSDGPETILDAQHQYQRTPKEAFRNFNGSRDPPLQKRRIDQEMVRRDEPNMGDYASRLHEHFGQSGQGFEQDTVRANQTAATWRAVVNVDGRTFIGEATTKKAARHIACRDACIELGL</sequence>
<dbReference type="EMBL" id="BOLY01000001">
    <property type="protein sequence ID" value="GIZ37866.1"/>
    <property type="molecule type" value="Genomic_DNA"/>
</dbReference>
<feature type="compositionally biased region" description="Basic and acidic residues" evidence="1">
    <location>
        <begin position="22"/>
        <end position="34"/>
    </location>
</feature>
<comment type="caution">
    <text evidence="3">The sequence shown here is derived from an EMBL/GenBank/DDBJ whole genome shotgun (WGS) entry which is preliminary data.</text>
</comment>
<dbReference type="AlphaFoldDB" id="A0A9P3CAG0"/>
<accession>A0A9P3CAG0</accession>
<proteinExistence type="predicted"/>
<dbReference type="RefSeq" id="XP_044652353.1">
    <property type="nucleotide sequence ID" value="XM_044796418.1"/>
</dbReference>
<reference evidence="3 4" key="1">
    <citation type="submission" date="2021-01" db="EMBL/GenBank/DDBJ databases">
        <title>Cercospora kikuchii MAFF 305040 whole genome shotgun sequence.</title>
        <authorList>
            <person name="Kashiwa T."/>
            <person name="Suzuki T."/>
        </authorList>
    </citation>
    <scope>NUCLEOTIDE SEQUENCE [LARGE SCALE GENOMIC DNA]</scope>
    <source>
        <strain evidence="3 4">MAFF 305040</strain>
    </source>
</reference>
<name>A0A9P3CAG0_9PEZI</name>
<dbReference type="Pfam" id="PF00035">
    <property type="entry name" value="dsrm"/>
    <property type="match status" value="1"/>
</dbReference>
<feature type="compositionally biased region" description="Polar residues" evidence="1">
    <location>
        <begin position="1"/>
        <end position="21"/>
    </location>
</feature>
<evidence type="ECO:0000259" key="2">
    <source>
        <dbReference type="SMART" id="SM00358"/>
    </source>
</evidence>
<dbReference type="InterPro" id="IPR014720">
    <property type="entry name" value="dsRBD_dom"/>
</dbReference>
<dbReference type="CDD" id="cd00048">
    <property type="entry name" value="DSRM_SF"/>
    <property type="match status" value="1"/>
</dbReference>
<organism evidence="3 4">
    <name type="scientific">Cercospora kikuchii</name>
    <dbReference type="NCBI Taxonomy" id="84275"/>
    <lineage>
        <taxon>Eukaryota</taxon>
        <taxon>Fungi</taxon>
        <taxon>Dikarya</taxon>
        <taxon>Ascomycota</taxon>
        <taxon>Pezizomycotina</taxon>
        <taxon>Dothideomycetes</taxon>
        <taxon>Dothideomycetidae</taxon>
        <taxon>Mycosphaerellales</taxon>
        <taxon>Mycosphaerellaceae</taxon>
        <taxon>Cercospora</taxon>
    </lineage>
</organism>
<feature type="domain" description="DRBM" evidence="2">
    <location>
        <begin position="225"/>
        <end position="288"/>
    </location>
</feature>
<dbReference type="GeneID" id="68286872"/>
<dbReference type="SMART" id="SM00358">
    <property type="entry name" value="DSRM"/>
    <property type="match status" value="1"/>
</dbReference>
<dbReference type="Proteomes" id="UP000825890">
    <property type="component" value="Unassembled WGS sequence"/>
</dbReference>
<evidence type="ECO:0000313" key="3">
    <source>
        <dbReference type="EMBL" id="GIZ37866.1"/>
    </source>
</evidence>
<protein>
    <recommendedName>
        <fullName evidence="2">DRBM domain-containing protein</fullName>
    </recommendedName>
</protein>
<dbReference type="Gene3D" id="3.30.160.20">
    <property type="match status" value="1"/>
</dbReference>
<gene>
    <name evidence="3" type="ORF">CKM354_000129700</name>
</gene>
<dbReference type="SUPFAM" id="SSF54768">
    <property type="entry name" value="dsRNA-binding domain-like"/>
    <property type="match status" value="1"/>
</dbReference>
<feature type="region of interest" description="Disordered" evidence="1">
    <location>
        <begin position="1"/>
        <end position="40"/>
    </location>
</feature>
<feature type="region of interest" description="Disordered" evidence="1">
    <location>
        <begin position="147"/>
        <end position="177"/>
    </location>
</feature>
<dbReference type="OrthoDB" id="3863606at2759"/>
<evidence type="ECO:0000313" key="4">
    <source>
        <dbReference type="Proteomes" id="UP000825890"/>
    </source>
</evidence>